<dbReference type="PANTHER" id="PTHR46310:SF4">
    <property type="entry name" value="OUTER ENVELOPE PROTEIN 64, MITOCHONDRIAL"/>
    <property type="match status" value="1"/>
</dbReference>
<dbReference type="InterPro" id="IPR019734">
    <property type="entry name" value="TPR_rpt"/>
</dbReference>
<dbReference type="Proteomes" id="UP000027120">
    <property type="component" value="Unassembled WGS sequence"/>
</dbReference>
<dbReference type="STRING" id="2711.A0A067DIB2"/>
<organism evidence="2 3">
    <name type="scientific">Citrus sinensis</name>
    <name type="common">Sweet orange</name>
    <name type="synonym">Citrus aurantium var. sinensis</name>
    <dbReference type="NCBI Taxonomy" id="2711"/>
    <lineage>
        <taxon>Eukaryota</taxon>
        <taxon>Viridiplantae</taxon>
        <taxon>Streptophyta</taxon>
        <taxon>Embryophyta</taxon>
        <taxon>Tracheophyta</taxon>
        <taxon>Spermatophyta</taxon>
        <taxon>Magnoliopsida</taxon>
        <taxon>eudicotyledons</taxon>
        <taxon>Gunneridae</taxon>
        <taxon>Pentapetalae</taxon>
        <taxon>rosids</taxon>
        <taxon>malvids</taxon>
        <taxon>Sapindales</taxon>
        <taxon>Rutaceae</taxon>
        <taxon>Aurantioideae</taxon>
        <taxon>Citrus</taxon>
    </lineage>
</organism>
<dbReference type="AlphaFoldDB" id="A0A067DIB2"/>
<dbReference type="SMART" id="SM00028">
    <property type="entry name" value="TPR"/>
    <property type="match status" value="1"/>
</dbReference>
<evidence type="ECO:0000256" key="1">
    <source>
        <dbReference type="PROSITE-ProRule" id="PRU00339"/>
    </source>
</evidence>
<dbReference type="Gene3D" id="1.25.40.10">
    <property type="entry name" value="Tetratricopeptide repeat domain"/>
    <property type="match status" value="1"/>
</dbReference>
<feature type="repeat" description="TPR" evidence="1">
    <location>
        <begin position="2"/>
        <end position="35"/>
    </location>
</feature>
<accession>A0A067DIB2</accession>
<sequence length="50" mass="5761">NVKAYLRRGTAREALFCYNEALQDFKHAMVLEPQNKAANLAEKRLRKLIG</sequence>
<dbReference type="PROSITE" id="PS50005">
    <property type="entry name" value="TPR"/>
    <property type="match status" value="1"/>
</dbReference>
<dbReference type="PANTHER" id="PTHR46310">
    <property type="entry name" value="AMIDASE 1"/>
    <property type="match status" value="1"/>
</dbReference>
<reference evidence="2 3" key="1">
    <citation type="submission" date="2014-04" db="EMBL/GenBank/DDBJ databases">
        <authorList>
            <consortium name="International Citrus Genome Consortium"/>
            <person name="Gmitter F."/>
            <person name="Chen C."/>
            <person name="Farmerie W."/>
            <person name="Harkins T."/>
            <person name="Desany B."/>
            <person name="Mohiuddin M."/>
            <person name="Kodira C."/>
            <person name="Borodovsky M."/>
            <person name="Lomsadze A."/>
            <person name="Burns P."/>
            <person name="Jenkins J."/>
            <person name="Prochnik S."/>
            <person name="Shu S."/>
            <person name="Chapman J."/>
            <person name="Pitluck S."/>
            <person name="Schmutz J."/>
            <person name="Rokhsar D."/>
        </authorList>
    </citation>
    <scope>NUCLEOTIDE SEQUENCE</scope>
</reference>
<dbReference type="InterPro" id="IPR011990">
    <property type="entry name" value="TPR-like_helical_dom_sf"/>
</dbReference>
<dbReference type="SUPFAM" id="SSF48452">
    <property type="entry name" value="TPR-like"/>
    <property type="match status" value="1"/>
</dbReference>
<gene>
    <name evidence="2" type="ORF">CISIN_1g0074011mg</name>
</gene>
<keyword evidence="3" id="KW-1185">Reference proteome</keyword>
<dbReference type="EMBL" id="KK785665">
    <property type="protein sequence ID" value="KDO41290.1"/>
    <property type="molecule type" value="Genomic_DNA"/>
</dbReference>
<proteinExistence type="predicted"/>
<keyword evidence="1" id="KW-0802">TPR repeat</keyword>
<name>A0A067DIB2_CITSI</name>
<evidence type="ECO:0000313" key="3">
    <source>
        <dbReference type="Proteomes" id="UP000027120"/>
    </source>
</evidence>
<feature type="non-terminal residue" evidence="2">
    <location>
        <position position="1"/>
    </location>
</feature>
<evidence type="ECO:0000313" key="2">
    <source>
        <dbReference type="EMBL" id="KDO41290.1"/>
    </source>
</evidence>
<protein>
    <submittedName>
        <fullName evidence="2">Uncharacterized protein</fullName>
    </submittedName>
</protein>